<dbReference type="GO" id="GO:0016301">
    <property type="term" value="F:kinase activity"/>
    <property type="evidence" value="ECO:0007669"/>
    <property type="project" value="UniProtKB-KW"/>
</dbReference>
<reference evidence="2 3" key="1">
    <citation type="journal article" date="2018" name="Front. Plant Sci.">
        <title>Red Clover (Trifolium pratense) and Zigzag Clover (T. medium) - A Picture of Genomic Similarities and Differences.</title>
        <authorList>
            <person name="Dluhosova J."/>
            <person name="Istvanek J."/>
            <person name="Nedelnik J."/>
            <person name="Repkova J."/>
        </authorList>
    </citation>
    <scope>NUCLEOTIDE SEQUENCE [LARGE SCALE GENOMIC DNA]</scope>
    <source>
        <strain evidence="3">cv. 10/8</strain>
        <tissue evidence="2">Leaf</tissue>
    </source>
</reference>
<evidence type="ECO:0000256" key="1">
    <source>
        <dbReference type="SAM" id="Phobius"/>
    </source>
</evidence>
<evidence type="ECO:0000313" key="2">
    <source>
        <dbReference type="EMBL" id="MCI17588.1"/>
    </source>
</evidence>
<keyword evidence="3" id="KW-1185">Reference proteome</keyword>
<dbReference type="AlphaFoldDB" id="A0A392Q0J4"/>
<keyword evidence="1" id="KW-0812">Transmembrane</keyword>
<keyword evidence="1" id="KW-1133">Transmembrane helix</keyword>
<keyword evidence="1" id="KW-0472">Membrane</keyword>
<protein>
    <submittedName>
        <fullName evidence="2">Wall-associated receptor kinase 2-like</fullName>
    </submittedName>
</protein>
<feature type="transmembrane region" description="Helical" evidence="1">
    <location>
        <begin position="135"/>
        <end position="156"/>
    </location>
</feature>
<sequence>MALCNRLNDIVANESCSGTGCCKVSIPQDHVLTKVTYGTVGVFNNHSAVHDFNPCGYAFLVENGAYSFTSTDLLKLEKEEFPVLLDWAVGNQTCQQAQKDLSNYACKDNKSTCYDATERSGYLCRCFNGYWGNPYLIHGCQGILLYFLSLVWIRLLRHFYDASRGTYYA</sequence>
<keyword evidence="2" id="KW-0418">Kinase</keyword>
<dbReference type="PANTHER" id="PTHR33491">
    <property type="entry name" value="OSJNBA0016N04.9 PROTEIN"/>
    <property type="match status" value="1"/>
</dbReference>
<dbReference type="Proteomes" id="UP000265520">
    <property type="component" value="Unassembled WGS sequence"/>
</dbReference>
<keyword evidence="2" id="KW-0675">Receptor</keyword>
<keyword evidence="2" id="KW-0808">Transferase</keyword>
<organism evidence="2 3">
    <name type="scientific">Trifolium medium</name>
    <dbReference type="NCBI Taxonomy" id="97028"/>
    <lineage>
        <taxon>Eukaryota</taxon>
        <taxon>Viridiplantae</taxon>
        <taxon>Streptophyta</taxon>
        <taxon>Embryophyta</taxon>
        <taxon>Tracheophyta</taxon>
        <taxon>Spermatophyta</taxon>
        <taxon>Magnoliopsida</taxon>
        <taxon>eudicotyledons</taxon>
        <taxon>Gunneridae</taxon>
        <taxon>Pentapetalae</taxon>
        <taxon>rosids</taxon>
        <taxon>fabids</taxon>
        <taxon>Fabales</taxon>
        <taxon>Fabaceae</taxon>
        <taxon>Papilionoideae</taxon>
        <taxon>50 kb inversion clade</taxon>
        <taxon>NPAAA clade</taxon>
        <taxon>Hologalegina</taxon>
        <taxon>IRL clade</taxon>
        <taxon>Trifolieae</taxon>
        <taxon>Trifolium</taxon>
    </lineage>
</organism>
<comment type="caution">
    <text evidence="2">The sequence shown here is derived from an EMBL/GenBank/DDBJ whole genome shotgun (WGS) entry which is preliminary data.</text>
</comment>
<proteinExistence type="predicted"/>
<name>A0A392Q0J4_9FABA</name>
<dbReference type="EMBL" id="LXQA010106142">
    <property type="protein sequence ID" value="MCI17588.1"/>
    <property type="molecule type" value="Genomic_DNA"/>
</dbReference>
<accession>A0A392Q0J4</accession>
<evidence type="ECO:0000313" key="3">
    <source>
        <dbReference type="Proteomes" id="UP000265520"/>
    </source>
</evidence>